<keyword evidence="3" id="KW-0963">Cytoplasm</keyword>
<dbReference type="CDD" id="cd03691">
    <property type="entry name" value="BipA_TypA_II"/>
    <property type="match status" value="1"/>
</dbReference>
<keyword evidence="3" id="KW-0378">Hydrolase</keyword>
<dbReference type="Gene3D" id="2.40.30.10">
    <property type="entry name" value="Translation factors"/>
    <property type="match status" value="1"/>
</dbReference>
<dbReference type="RefSeq" id="WP_089022973.1">
    <property type="nucleotide sequence ID" value="NZ_NIQC01000005.1"/>
</dbReference>
<dbReference type="Pfam" id="PF00009">
    <property type="entry name" value="GTP_EFTU"/>
    <property type="match status" value="1"/>
</dbReference>
<keyword evidence="3" id="KW-0694">RNA-binding</keyword>
<dbReference type="InterPro" id="IPR006298">
    <property type="entry name" value="BipA"/>
</dbReference>
<dbReference type="HAMAP" id="MF_00849">
    <property type="entry name" value="BipA"/>
    <property type="match status" value="1"/>
</dbReference>
<dbReference type="Pfam" id="PF00679">
    <property type="entry name" value="EFG_C"/>
    <property type="match status" value="1"/>
</dbReference>
<dbReference type="InterPro" id="IPR004161">
    <property type="entry name" value="EFTu-like_2"/>
</dbReference>
<dbReference type="Gene3D" id="3.30.70.870">
    <property type="entry name" value="Elongation Factor G (Translational Gtpase), domain 3"/>
    <property type="match status" value="1"/>
</dbReference>
<comment type="subunit">
    <text evidence="3">Monomer.</text>
</comment>
<dbReference type="NCBIfam" id="TIGR00231">
    <property type="entry name" value="small_GTP"/>
    <property type="match status" value="1"/>
</dbReference>
<dbReference type="InterPro" id="IPR035647">
    <property type="entry name" value="EFG_III/V"/>
</dbReference>
<dbReference type="GO" id="GO:0005829">
    <property type="term" value="C:cytosol"/>
    <property type="evidence" value="ECO:0007669"/>
    <property type="project" value="TreeGrafter"/>
</dbReference>
<feature type="binding site" evidence="3">
    <location>
        <begin position="129"/>
        <end position="132"/>
    </location>
    <ligand>
        <name>GTP</name>
        <dbReference type="ChEBI" id="CHEBI:37565"/>
    </ligand>
</feature>
<dbReference type="CDD" id="cd03710">
    <property type="entry name" value="BipA_TypA_C"/>
    <property type="match status" value="1"/>
</dbReference>
<dbReference type="InterPro" id="IPR048876">
    <property type="entry name" value="BipA_C"/>
</dbReference>
<dbReference type="Pfam" id="PF21018">
    <property type="entry name" value="BipA_C"/>
    <property type="match status" value="1"/>
</dbReference>
<dbReference type="InterPro" id="IPR042116">
    <property type="entry name" value="TypA/BipA_C"/>
</dbReference>
<dbReference type="FunFam" id="3.30.70.240:FF:000002">
    <property type="entry name" value="GTP-binding protein TypA"/>
    <property type="match status" value="1"/>
</dbReference>
<evidence type="ECO:0000256" key="3">
    <source>
        <dbReference type="HAMAP-Rule" id="MF_00849"/>
    </source>
</evidence>
<evidence type="ECO:0000313" key="6">
    <source>
        <dbReference type="Proteomes" id="UP000214588"/>
    </source>
</evidence>
<dbReference type="InterPro" id="IPR009000">
    <property type="entry name" value="Transl_B-barrel_sf"/>
</dbReference>
<comment type="subcellular location">
    <subcellularLocation>
        <location evidence="3">Cytoplasm</location>
    </subcellularLocation>
    <text evidence="3">Binds to ribosomes.</text>
</comment>
<dbReference type="InterPro" id="IPR005225">
    <property type="entry name" value="Small_GTP-bd"/>
</dbReference>
<dbReference type="OrthoDB" id="9801591at2"/>
<dbReference type="GO" id="GO:0043022">
    <property type="term" value="F:ribosome binding"/>
    <property type="evidence" value="ECO:0007669"/>
    <property type="project" value="UniProtKB-UniRule"/>
</dbReference>
<evidence type="ECO:0000256" key="1">
    <source>
        <dbReference type="ARBA" id="ARBA00022741"/>
    </source>
</evidence>
<dbReference type="PANTHER" id="PTHR42908">
    <property type="entry name" value="TRANSLATION ELONGATION FACTOR-RELATED"/>
    <property type="match status" value="1"/>
</dbReference>
<dbReference type="SUPFAM" id="SSF54980">
    <property type="entry name" value="EF-G C-terminal domain-like"/>
    <property type="match status" value="2"/>
</dbReference>
<comment type="caution">
    <text evidence="5">The sequence shown here is derived from an EMBL/GenBank/DDBJ whole genome shotgun (WGS) entry which is preliminary data.</text>
</comment>
<dbReference type="FunFam" id="3.30.70.870:FF:000003">
    <property type="entry name" value="GTP-binding protein TypA"/>
    <property type="match status" value="1"/>
</dbReference>
<dbReference type="AlphaFoldDB" id="A0A226C1T6"/>
<keyword evidence="3" id="KW-0690">Ribosome biogenesis</keyword>
<dbReference type="InterPro" id="IPR000640">
    <property type="entry name" value="EFG_V-like"/>
</dbReference>
<dbReference type="InterPro" id="IPR000795">
    <property type="entry name" value="T_Tr_GTP-bd_dom"/>
</dbReference>
<comment type="similarity">
    <text evidence="3">Belongs to the TRAFAC class translation factor GTPase superfamily. Classic translation factor GTPase family. BipA subfamily.</text>
</comment>
<keyword evidence="2 3" id="KW-0342">GTP-binding</keyword>
<accession>A0A226C1T6</accession>
<comment type="function">
    <text evidence="3">A 50S ribosomal subunit assembly protein with GTPase activity, required for 50S subunit assembly at low temperatures, may also play a role in translation. Binds GTP and analogs. Binds the 70S ribosome between the 30S and 50S subunits, in a similar position as ribosome-bound EF-G; it contacts a number of ribosomal proteins, both rRNAs and the A-site tRNA.</text>
</comment>
<dbReference type="SUPFAM" id="SSF52540">
    <property type="entry name" value="P-loop containing nucleoside triphosphate hydrolases"/>
    <property type="match status" value="1"/>
</dbReference>
<evidence type="ECO:0000313" key="5">
    <source>
        <dbReference type="EMBL" id="OWZ84399.1"/>
    </source>
</evidence>
<dbReference type="EC" id="3.6.5.-" evidence="3"/>
<comment type="catalytic activity">
    <reaction evidence="3">
        <text>GTP + H2O = GDP + phosphate + H(+)</text>
        <dbReference type="Rhea" id="RHEA:19669"/>
        <dbReference type="ChEBI" id="CHEBI:15377"/>
        <dbReference type="ChEBI" id="CHEBI:15378"/>
        <dbReference type="ChEBI" id="CHEBI:37565"/>
        <dbReference type="ChEBI" id="CHEBI:43474"/>
        <dbReference type="ChEBI" id="CHEBI:58189"/>
    </reaction>
</comment>
<dbReference type="GO" id="GO:0000049">
    <property type="term" value="F:tRNA binding"/>
    <property type="evidence" value="ECO:0007669"/>
    <property type="project" value="UniProtKB-KW"/>
</dbReference>
<dbReference type="PRINTS" id="PR00315">
    <property type="entry name" value="ELONGATNFCT"/>
</dbReference>
<dbReference type="Gene3D" id="3.30.70.240">
    <property type="match status" value="1"/>
</dbReference>
<dbReference type="GO" id="GO:0000027">
    <property type="term" value="P:ribosomal large subunit assembly"/>
    <property type="evidence" value="ECO:0007669"/>
    <property type="project" value="UniProtKB-UniRule"/>
</dbReference>
<feature type="domain" description="Tr-type G" evidence="4">
    <location>
        <begin position="4"/>
        <end position="202"/>
    </location>
</feature>
<evidence type="ECO:0000259" key="4">
    <source>
        <dbReference type="PROSITE" id="PS51722"/>
    </source>
</evidence>
<dbReference type="InterPro" id="IPR031157">
    <property type="entry name" value="G_TR_CS"/>
</dbReference>
<keyword evidence="1 3" id="KW-0547">Nucleotide-binding</keyword>
<dbReference type="InterPro" id="IPR035651">
    <property type="entry name" value="BipA_V"/>
</dbReference>
<dbReference type="SUPFAM" id="SSF50447">
    <property type="entry name" value="Translation proteins"/>
    <property type="match status" value="1"/>
</dbReference>
<dbReference type="CDD" id="cd01891">
    <property type="entry name" value="TypA_BipA"/>
    <property type="match status" value="1"/>
</dbReference>
<dbReference type="FunFam" id="2.40.50.250:FF:000001">
    <property type="entry name" value="GTP-binding protein TypA"/>
    <property type="match status" value="1"/>
</dbReference>
<dbReference type="PROSITE" id="PS00301">
    <property type="entry name" value="G_TR_1"/>
    <property type="match status" value="1"/>
</dbReference>
<dbReference type="PANTHER" id="PTHR42908:SF8">
    <property type="entry name" value="TR-TYPE G DOMAIN-CONTAINING PROTEIN"/>
    <property type="match status" value="1"/>
</dbReference>
<name>A0A226C1T6_9FIRM</name>
<dbReference type="Gene3D" id="3.40.50.300">
    <property type="entry name" value="P-loop containing nucleotide triphosphate hydrolases"/>
    <property type="match status" value="1"/>
</dbReference>
<dbReference type="EMBL" id="NIQC01000005">
    <property type="protein sequence ID" value="OWZ84399.1"/>
    <property type="molecule type" value="Genomic_DNA"/>
</dbReference>
<dbReference type="Gene3D" id="2.40.50.250">
    <property type="entry name" value="bipa protein"/>
    <property type="match status" value="1"/>
</dbReference>
<dbReference type="FunFam" id="3.40.50.300:FF:000055">
    <property type="entry name" value="GTP-binding protein TypA"/>
    <property type="match status" value="1"/>
</dbReference>
<dbReference type="InterPro" id="IPR047042">
    <property type="entry name" value="BipA_II"/>
</dbReference>
<dbReference type="GO" id="GO:0019843">
    <property type="term" value="F:rRNA binding"/>
    <property type="evidence" value="ECO:0007669"/>
    <property type="project" value="UniProtKB-KW"/>
</dbReference>
<dbReference type="InterPro" id="IPR027417">
    <property type="entry name" value="P-loop_NTPase"/>
</dbReference>
<dbReference type="NCBIfam" id="TIGR01394">
    <property type="entry name" value="TypA_BipA"/>
    <property type="match status" value="1"/>
</dbReference>
<dbReference type="CDD" id="cd16263">
    <property type="entry name" value="BipA_III"/>
    <property type="match status" value="1"/>
</dbReference>
<sequence>METTNIKNIALIAHVDHGKTTLVDALLKQSGVFHEKEAVNERIMDSNDLERERGITILSKNTSINYKGTKVNIVDTPGHADFGGEVERILNMVEGVLLLVDAAEGPMPQTKFVLEKALSLGLSPIVVINKIDRPQGRPQEVSDEVLDLFFDLEANEQQLEFPIVFTNALKGAAYTSLPITDENSDSLEPLFETILNEVPSPNVDPNGSFQMLVSSTDYDNFLGKYAVGKINRGSISKNDQLVVIGEETSKKVRAGQIFTYENLQKSPIETAIAGDIIAISGIEEINIGETLADPQNPDKLPTPHIDEPTISMTFGVNKSPFAGQEGKFITSRKIKERLFIEQKSDVSLKVHETDNPENFDVFGRGELHLSTIIEKMRREGYELQVSKPEVIFKTIDGKKNEPIESVVMTLPDQYSGSIIEALNLRKGELLEFKNLSNDDVKLRFNVPSRGLIGFRSQFLTLTRGEGVLHHNFLRYEPYKGDFSIRNNGALVAFKPGEATFYSLHALEDRGEFFIGPGTQVYEGMIIGKRSQDGDLDVNVCKEKHLTNVRAAGSDNTVKIAPPKLMTLEESLEFINDDELVEVTPNNIRLRKKTLNKQFRKK</sequence>
<dbReference type="Pfam" id="PF03144">
    <property type="entry name" value="GTP_EFTU_D2"/>
    <property type="match status" value="1"/>
</dbReference>
<dbReference type="Proteomes" id="UP000214588">
    <property type="component" value="Unassembled WGS sequence"/>
</dbReference>
<reference evidence="5 6" key="1">
    <citation type="submission" date="2017-06" db="EMBL/GenBank/DDBJ databases">
        <title>Draft Genome Sequence of Natranaerobius trueperi halophilic, alkalithermophilic bacteria from soda lakes.</title>
        <authorList>
            <person name="Zhao B."/>
        </authorList>
    </citation>
    <scope>NUCLEOTIDE SEQUENCE [LARGE SCALE GENOMIC DNA]</scope>
    <source>
        <strain evidence="5 6">DSM 18760</strain>
    </source>
</reference>
<proteinExistence type="inferred from homology"/>
<evidence type="ECO:0000256" key="2">
    <source>
        <dbReference type="ARBA" id="ARBA00023134"/>
    </source>
</evidence>
<organism evidence="5 6">
    <name type="scientific">Natranaerobius trueperi</name>
    <dbReference type="NCBI Taxonomy" id="759412"/>
    <lineage>
        <taxon>Bacteria</taxon>
        <taxon>Bacillati</taxon>
        <taxon>Bacillota</taxon>
        <taxon>Clostridia</taxon>
        <taxon>Natranaerobiales</taxon>
        <taxon>Natranaerobiaceae</taxon>
        <taxon>Natranaerobius</taxon>
    </lineage>
</organism>
<feature type="binding site" evidence="3">
    <location>
        <begin position="16"/>
        <end position="21"/>
    </location>
    <ligand>
        <name>GTP</name>
        <dbReference type="ChEBI" id="CHEBI:37565"/>
    </ligand>
</feature>
<keyword evidence="3" id="KW-0820">tRNA-binding</keyword>
<gene>
    <name evidence="5" type="primary">typA</name>
    <name evidence="3" type="synonym">bipA</name>
    <name evidence="5" type="ORF">CDO51_03810</name>
</gene>
<keyword evidence="6" id="KW-1185">Reference proteome</keyword>
<dbReference type="PROSITE" id="PS51722">
    <property type="entry name" value="G_TR_2"/>
    <property type="match status" value="1"/>
</dbReference>
<dbReference type="GO" id="GO:0003924">
    <property type="term" value="F:GTPase activity"/>
    <property type="evidence" value="ECO:0007669"/>
    <property type="project" value="UniProtKB-UniRule"/>
</dbReference>
<protein>
    <recommendedName>
        <fullName evidence="3">Large ribosomal subunit assembly factor BipA</fullName>
        <ecNumber evidence="3">3.6.5.-</ecNumber>
    </recommendedName>
    <alternativeName>
        <fullName evidence="3">GTP-binding protein BipA</fullName>
    </alternativeName>
</protein>
<dbReference type="InterPro" id="IPR047043">
    <property type="entry name" value="BipA_III"/>
</dbReference>
<dbReference type="GO" id="GO:0005525">
    <property type="term" value="F:GTP binding"/>
    <property type="evidence" value="ECO:0007669"/>
    <property type="project" value="UniProtKB-UniRule"/>
</dbReference>
<keyword evidence="3" id="KW-0699">rRNA-binding</keyword>
<dbReference type="InterPro" id="IPR047041">
    <property type="entry name" value="BipA_GTP-bd_dom"/>
</dbReference>
<dbReference type="GO" id="GO:1990904">
    <property type="term" value="C:ribonucleoprotein complex"/>
    <property type="evidence" value="ECO:0007669"/>
    <property type="project" value="TreeGrafter"/>
</dbReference>